<accession>A0A975YPF6</accession>
<dbReference type="Pfam" id="PF14234">
    <property type="entry name" value="DUF4336"/>
    <property type="match status" value="1"/>
</dbReference>
<keyword evidence="2" id="KW-1185">Reference proteome</keyword>
<name>A0A975YPF6_9VIBR</name>
<dbReference type="KEGG" id="vos:KNV97_09845"/>
<dbReference type="RefSeq" id="WP_218562994.1">
    <property type="nucleotide sequence ID" value="NZ_CP076643.1"/>
</dbReference>
<gene>
    <name evidence="1" type="ORF">KNV97_09845</name>
</gene>
<dbReference type="EMBL" id="CP076643">
    <property type="protein sequence ID" value="QXO18541.1"/>
    <property type="molecule type" value="Genomic_DNA"/>
</dbReference>
<proteinExistence type="predicted"/>
<dbReference type="InterPro" id="IPR025638">
    <property type="entry name" value="DUF4336"/>
</dbReference>
<protein>
    <submittedName>
        <fullName evidence="1">DUF4336 domain-containing protein</fullName>
    </submittedName>
</protein>
<dbReference type="PANTHER" id="PTHR33835">
    <property type="entry name" value="YALI0C07656P"/>
    <property type="match status" value="1"/>
</dbReference>
<reference evidence="1" key="1">
    <citation type="submission" date="2021-06" db="EMBL/GenBank/DDBJ databases">
        <title>Vibrio nov. sp., novel gut bacterium isolated from Yellow Sea oyster.</title>
        <authorList>
            <person name="Muhammad N."/>
            <person name="Nguyen T.H."/>
            <person name="Lee Y.-J."/>
            <person name="Ko J."/>
            <person name="Kim S.-G."/>
        </authorList>
    </citation>
    <scope>NUCLEOTIDE SEQUENCE</scope>
    <source>
        <strain evidence="1">OG9-811</strain>
    </source>
</reference>
<sequence>MEKLAHEIWIFDGNSVQFLGLPFSTRMTVVRLSNGDLWVHSPIKLSEKIIEQIGYLGRVKYLIAPNHLHHLFLPEWISAYPSAEIYGTDEVIKKRNDLAFNGSLNNHQSWAWSSDIDQELFSGSPLMEECVFYHKGSSTLIVTDLVENFPGQDFNYWQRVIAKGAGILAPNGKMPLDWRLSFMFGKTDARTHINRLLAWDPKILVMSHGEIVKENANKFLARSFEWLI</sequence>
<evidence type="ECO:0000313" key="1">
    <source>
        <dbReference type="EMBL" id="QXO18541.1"/>
    </source>
</evidence>
<dbReference type="AlphaFoldDB" id="A0A975YPF6"/>
<dbReference type="PANTHER" id="PTHR33835:SF1">
    <property type="entry name" value="METALLO-BETA-LACTAMASE DOMAIN-CONTAINING PROTEIN"/>
    <property type="match status" value="1"/>
</dbReference>
<evidence type="ECO:0000313" key="2">
    <source>
        <dbReference type="Proteomes" id="UP000694232"/>
    </source>
</evidence>
<organism evidence="1 2">
    <name type="scientific">Vibrio ostreae</name>
    <dbReference type="NCBI Taxonomy" id="2841925"/>
    <lineage>
        <taxon>Bacteria</taxon>
        <taxon>Pseudomonadati</taxon>
        <taxon>Pseudomonadota</taxon>
        <taxon>Gammaproteobacteria</taxon>
        <taxon>Vibrionales</taxon>
        <taxon>Vibrionaceae</taxon>
        <taxon>Vibrio</taxon>
    </lineage>
</organism>
<dbReference type="Proteomes" id="UP000694232">
    <property type="component" value="Chromosome 1"/>
</dbReference>